<dbReference type="InterPro" id="IPR001661">
    <property type="entry name" value="Glyco_hydro_37"/>
</dbReference>
<dbReference type="GO" id="GO:0016798">
    <property type="term" value="F:hydrolase activity, acting on glycosyl bonds"/>
    <property type="evidence" value="ECO:0007669"/>
    <property type="project" value="UniProtKB-KW"/>
</dbReference>
<accession>A0ABT3A463</accession>
<dbReference type="InterPro" id="IPR012341">
    <property type="entry name" value="6hp_glycosidase-like_sf"/>
</dbReference>
<organism evidence="3 4">
    <name type="scientific">Fluctibacter corallii</name>
    <dbReference type="NCBI Taxonomy" id="2984329"/>
    <lineage>
        <taxon>Bacteria</taxon>
        <taxon>Pseudomonadati</taxon>
        <taxon>Pseudomonadota</taxon>
        <taxon>Gammaproteobacteria</taxon>
        <taxon>Alteromonadales</taxon>
        <taxon>Alteromonadaceae</taxon>
        <taxon>Fluctibacter</taxon>
    </lineage>
</organism>
<reference evidence="3 4" key="1">
    <citation type="submission" date="2022-10" db="EMBL/GenBank/DDBJ databases">
        <title>Aestuariibacter sp. AA17 isolated from Montipora capitata coral fragment.</title>
        <authorList>
            <person name="Emsley S.A."/>
            <person name="Pfannmuller K.M."/>
            <person name="Loughran R.M."/>
            <person name="Shlafstein M."/>
            <person name="Papke E."/>
            <person name="Saw J.H."/>
            <person name="Ushijima B."/>
            <person name="Videau P."/>
        </authorList>
    </citation>
    <scope>NUCLEOTIDE SEQUENCE [LARGE SCALE GENOMIC DNA]</scope>
    <source>
        <strain evidence="3 4">AA17</strain>
    </source>
</reference>
<dbReference type="InterPro" id="IPR018232">
    <property type="entry name" value="Glyco_hydro_37_CS"/>
</dbReference>
<name>A0ABT3A463_9ALTE</name>
<dbReference type="Gene3D" id="1.50.10.10">
    <property type="match status" value="1"/>
</dbReference>
<gene>
    <name evidence="3" type="ORF">OE749_01890</name>
</gene>
<keyword evidence="4" id="KW-1185">Reference proteome</keyword>
<evidence type="ECO:0000313" key="4">
    <source>
        <dbReference type="Proteomes" id="UP001652504"/>
    </source>
</evidence>
<protein>
    <submittedName>
        <fullName evidence="3">Trehalase family glycosidase</fullName>
    </submittedName>
</protein>
<dbReference type="EMBL" id="JAOWKX010000001">
    <property type="protein sequence ID" value="MCV2883448.1"/>
    <property type="molecule type" value="Genomic_DNA"/>
</dbReference>
<evidence type="ECO:0000256" key="1">
    <source>
        <dbReference type="ARBA" id="ARBA00022801"/>
    </source>
</evidence>
<keyword evidence="1" id="KW-0378">Hydrolase</keyword>
<dbReference type="InterPro" id="IPR008928">
    <property type="entry name" value="6-hairpin_glycosidase_sf"/>
</dbReference>
<dbReference type="Proteomes" id="UP001652504">
    <property type="component" value="Unassembled WGS sequence"/>
</dbReference>
<dbReference type="SUPFAM" id="SSF48208">
    <property type="entry name" value="Six-hairpin glycosidases"/>
    <property type="match status" value="1"/>
</dbReference>
<dbReference type="PROSITE" id="PS00927">
    <property type="entry name" value="TREHALASE_1"/>
    <property type="match status" value="1"/>
</dbReference>
<dbReference type="PANTHER" id="PTHR23403">
    <property type="entry name" value="TREHALASE"/>
    <property type="match status" value="1"/>
</dbReference>
<dbReference type="PRINTS" id="PR00744">
    <property type="entry name" value="GLHYDRLASE37"/>
</dbReference>
<dbReference type="RefSeq" id="WP_263710647.1">
    <property type="nucleotide sequence ID" value="NZ_JAOWKX010000001.1"/>
</dbReference>
<proteinExistence type="predicted"/>
<dbReference type="Pfam" id="PF01204">
    <property type="entry name" value="Trehalase"/>
    <property type="match status" value="1"/>
</dbReference>
<dbReference type="PROSITE" id="PS00928">
    <property type="entry name" value="TREHALASE_2"/>
    <property type="match status" value="1"/>
</dbReference>
<sequence>MHASHIASSDIHAFLTSELFADIQMAELFSDSKLFADATLKAPFSDINSAYQAEKLSETFDLAQFILRFFTLPAPLIDALNTDYDAPPHLLSHIQTMWQQLRRSPDKNEANSLLPLPNAYLVPGGRFREIYYWDSYFSALGLAQDGHESLVLSMTKNFLHLQNSQLCIPNGNRLYYVSRSQPPVLALMVSLICENKWTNDDHTFLEQALPMLEKEHAFWMRGESTLKSGAATSEKRVVKMPDGSILNRYWDELATPRPESYEEDIALAAGKTPADAAAFYRHIRAACESGWDFSTRWLTSPDALDSINTTNIVPIDLNCLLWNLENTLHKLYTGKDSIKANHFKTRADNRADAINRFCWNSQSAFYFDYNIQTHTQSTVASLAATLPLFFKLASRAQAKSVLATLKRDFLETGGLVTTTQLSHQQWDSPNGWAPLQWFAVIGAEQYDDRSFAKEVMSRWVHTVDAFFQQHHTIMEKYNVVTPDIAASGGEYEVQSGFGWTNGVTRMFIAKLQDYE</sequence>
<keyword evidence="2 3" id="KW-0326">Glycosidase</keyword>
<dbReference type="PANTHER" id="PTHR23403:SF1">
    <property type="entry name" value="TREHALASE"/>
    <property type="match status" value="1"/>
</dbReference>
<evidence type="ECO:0000256" key="2">
    <source>
        <dbReference type="ARBA" id="ARBA00023295"/>
    </source>
</evidence>
<comment type="caution">
    <text evidence="3">The sequence shown here is derived from an EMBL/GenBank/DDBJ whole genome shotgun (WGS) entry which is preliminary data.</text>
</comment>
<evidence type="ECO:0000313" key="3">
    <source>
        <dbReference type="EMBL" id="MCV2883448.1"/>
    </source>
</evidence>